<keyword evidence="2" id="KW-0472">Membrane</keyword>
<reference evidence="3" key="1">
    <citation type="submission" date="2021-05" db="EMBL/GenBank/DDBJ databases">
        <title>The genome of the haptophyte Pavlova lutheri (Diacronema luteri, Pavlovales) - a model for lipid biosynthesis in eukaryotic algae.</title>
        <authorList>
            <person name="Hulatt C.J."/>
            <person name="Posewitz M.C."/>
        </authorList>
    </citation>
    <scope>NUCLEOTIDE SEQUENCE</scope>
    <source>
        <strain evidence="3">NIVA-4/92</strain>
    </source>
</reference>
<dbReference type="AlphaFoldDB" id="A0A8J5XL12"/>
<name>A0A8J5XL12_DIALT</name>
<sequence length="547" mass="58314">MLLGGVGLLVHGAMATVRMPILLNHFSALWLCASLVVASAELWLTVRAFASGALSSVRRMLATLYFLLVAALSAVAALAYAVDGRFDLFCEGLVQALVGLVGLYAMLCSNRDRYLAYGHEQSAAEPQLQRRGDAEAGVTQQLSPAPHPPHRHRAPKPPPPPPKPLPESKRIGPCAHAFVLFAHLLLLAFVAAGAVVAAYAARGFTPTGKLYAFVADNRNLAVNVRCVEPAAGAPTPPGRQPAPRLWVSPPDGRGVLDVWGLQHHLAQRGWRSCSFDPVGHGASSRQRMRMGGKGMYLPQLIDAVETDDDADVAIVAWGEGGSAALSVAAGGVDGNAGRSRFTLRAIALVEVFPPGVEWDELAHANAWDAEERGEARQRGLMKRLRYTQFVLAIAAPWGLLPVVMPAGEAPAHFHPAERWAELRAAAWRPKHWVSEYWAARRALVTPDDDDPLVRLAPLAVPIGAVVCELRGDAACVLPSGDVLGESACAEAKASSEYRRAAQRSLNALLGVSATSVDANERCGALPINFPERAAARVHAVLADLLRG</sequence>
<proteinExistence type="predicted"/>
<feature type="compositionally biased region" description="Pro residues" evidence="1">
    <location>
        <begin position="156"/>
        <end position="165"/>
    </location>
</feature>
<dbReference type="InterPro" id="IPR029058">
    <property type="entry name" value="AB_hydrolase_fold"/>
</dbReference>
<dbReference type="OrthoDB" id="164921at2759"/>
<evidence type="ECO:0000313" key="3">
    <source>
        <dbReference type="EMBL" id="KAG8466753.1"/>
    </source>
</evidence>
<feature type="transmembrane region" description="Helical" evidence="2">
    <location>
        <begin position="178"/>
        <end position="201"/>
    </location>
</feature>
<evidence type="ECO:0000256" key="1">
    <source>
        <dbReference type="SAM" id="MobiDB-lite"/>
    </source>
</evidence>
<gene>
    <name evidence="3" type="ORF">KFE25_008132</name>
</gene>
<dbReference type="Proteomes" id="UP000751190">
    <property type="component" value="Unassembled WGS sequence"/>
</dbReference>
<dbReference type="EMBL" id="JAGTXO010000007">
    <property type="protein sequence ID" value="KAG8466753.1"/>
    <property type="molecule type" value="Genomic_DNA"/>
</dbReference>
<feature type="transmembrane region" description="Helical" evidence="2">
    <location>
        <begin position="25"/>
        <end position="50"/>
    </location>
</feature>
<dbReference type="OMA" id="GWRACAY"/>
<feature type="transmembrane region" description="Helical" evidence="2">
    <location>
        <begin position="62"/>
        <end position="82"/>
    </location>
</feature>
<evidence type="ECO:0000313" key="4">
    <source>
        <dbReference type="Proteomes" id="UP000751190"/>
    </source>
</evidence>
<protein>
    <submittedName>
        <fullName evidence="3">Uncharacterized protein</fullName>
    </submittedName>
</protein>
<dbReference type="SUPFAM" id="SSF53474">
    <property type="entry name" value="alpha/beta-Hydrolases"/>
    <property type="match status" value="1"/>
</dbReference>
<accession>A0A8J5XL12</accession>
<organism evidence="3 4">
    <name type="scientific">Diacronema lutheri</name>
    <name type="common">Unicellular marine alga</name>
    <name type="synonym">Monochrysis lutheri</name>
    <dbReference type="NCBI Taxonomy" id="2081491"/>
    <lineage>
        <taxon>Eukaryota</taxon>
        <taxon>Haptista</taxon>
        <taxon>Haptophyta</taxon>
        <taxon>Pavlovophyceae</taxon>
        <taxon>Pavlovales</taxon>
        <taxon>Pavlovaceae</taxon>
        <taxon>Diacronema</taxon>
    </lineage>
</organism>
<keyword evidence="2" id="KW-0812">Transmembrane</keyword>
<comment type="caution">
    <text evidence="3">The sequence shown here is derived from an EMBL/GenBank/DDBJ whole genome shotgun (WGS) entry which is preliminary data.</text>
</comment>
<feature type="region of interest" description="Disordered" evidence="1">
    <location>
        <begin position="126"/>
        <end position="168"/>
    </location>
</feature>
<feature type="transmembrane region" description="Helical" evidence="2">
    <location>
        <begin position="88"/>
        <end position="107"/>
    </location>
</feature>
<dbReference type="Gene3D" id="3.40.50.1820">
    <property type="entry name" value="alpha/beta hydrolase"/>
    <property type="match status" value="1"/>
</dbReference>
<evidence type="ECO:0000256" key="2">
    <source>
        <dbReference type="SAM" id="Phobius"/>
    </source>
</evidence>
<keyword evidence="2" id="KW-1133">Transmembrane helix</keyword>
<keyword evidence="4" id="KW-1185">Reference proteome</keyword>